<organism evidence="2 3">
    <name type="scientific">Coprinopsis marcescibilis</name>
    <name type="common">Agaric fungus</name>
    <name type="synonym">Psathyrella marcescibilis</name>
    <dbReference type="NCBI Taxonomy" id="230819"/>
    <lineage>
        <taxon>Eukaryota</taxon>
        <taxon>Fungi</taxon>
        <taxon>Dikarya</taxon>
        <taxon>Basidiomycota</taxon>
        <taxon>Agaricomycotina</taxon>
        <taxon>Agaricomycetes</taxon>
        <taxon>Agaricomycetidae</taxon>
        <taxon>Agaricales</taxon>
        <taxon>Agaricineae</taxon>
        <taxon>Psathyrellaceae</taxon>
        <taxon>Coprinopsis</taxon>
    </lineage>
</organism>
<name>A0A5C3L2E1_COPMA</name>
<dbReference type="EMBL" id="ML210243">
    <property type="protein sequence ID" value="TFK22358.1"/>
    <property type="molecule type" value="Genomic_DNA"/>
</dbReference>
<evidence type="ECO:0000256" key="1">
    <source>
        <dbReference type="SAM" id="Phobius"/>
    </source>
</evidence>
<sequence length="60" mass="6799">MGVHENELSLCARYLLRVRFGVDSRWMADAVGICVVIFLCLLYPILRDVPLCGFDSRAKP</sequence>
<feature type="transmembrane region" description="Helical" evidence="1">
    <location>
        <begin position="26"/>
        <end position="46"/>
    </location>
</feature>
<dbReference type="AlphaFoldDB" id="A0A5C3L2E1"/>
<accession>A0A5C3L2E1</accession>
<keyword evidence="1" id="KW-0472">Membrane</keyword>
<gene>
    <name evidence="2" type="ORF">FA15DRAFT_671658</name>
</gene>
<dbReference type="Proteomes" id="UP000307440">
    <property type="component" value="Unassembled WGS sequence"/>
</dbReference>
<proteinExistence type="predicted"/>
<keyword evidence="3" id="KW-1185">Reference proteome</keyword>
<keyword evidence="1" id="KW-0812">Transmembrane</keyword>
<evidence type="ECO:0000313" key="2">
    <source>
        <dbReference type="EMBL" id="TFK22358.1"/>
    </source>
</evidence>
<evidence type="ECO:0000313" key="3">
    <source>
        <dbReference type="Proteomes" id="UP000307440"/>
    </source>
</evidence>
<protein>
    <submittedName>
        <fullName evidence="2">Uncharacterized protein</fullName>
    </submittedName>
</protein>
<reference evidence="2 3" key="1">
    <citation type="journal article" date="2019" name="Nat. Ecol. Evol.">
        <title>Megaphylogeny resolves global patterns of mushroom evolution.</title>
        <authorList>
            <person name="Varga T."/>
            <person name="Krizsan K."/>
            <person name="Foldi C."/>
            <person name="Dima B."/>
            <person name="Sanchez-Garcia M."/>
            <person name="Sanchez-Ramirez S."/>
            <person name="Szollosi G.J."/>
            <person name="Szarkandi J.G."/>
            <person name="Papp V."/>
            <person name="Albert L."/>
            <person name="Andreopoulos W."/>
            <person name="Angelini C."/>
            <person name="Antonin V."/>
            <person name="Barry K.W."/>
            <person name="Bougher N.L."/>
            <person name="Buchanan P."/>
            <person name="Buyck B."/>
            <person name="Bense V."/>
            <person name="Catcheside P."/>
            <person name="Chovatia M."/>
            <person name="Cooper J."/>
            <person name="Damon W."/>
            <person name="Desjardin D."/>
            <person name="Finy P."/>
            <person name="Geml J."/>
            <person name="Haridas S."/>
            <person name="Hughes K."/>
            <person name="Justo A."/>
            <person name="Karasinski D."/>
            <person name="Kautmanova I."/>
            <person name="Kiss B."/>
            <person name="Kocsube S."/>
            <person name="Kotiranta H."/>
            <person name="LaButti K.M."/>
            <person name="Lechner B.E."/>
            <person name="Liimatainen K."/>
            <person name="Lipzen A."/>
            <person name="Lukacs Z."/>
            <person name="Mihaltcheva S."/>
            <person name="Morgado L.N."/>
            <person name="Niskanen T."/>
            <person name="Noordeloos M.E."/>
            <person name="Ohm R.A."/>
            <person name="Ortiz-Santana B."/>
            <person name="Ovrebo C."/>
            <person name="Racz N."/>
            <person name="Riley R."/>
            <person name="Savchenko A."/>
            <person name="Shiryaev A."/>
            <person name="Soop K."/>
            <person name="Spirin V."/>
            <person name="Szebenyi C."/>
            <person name="Tomsovsky M."/>
            <person name="Tulloss R.E."/>
            <person name="Uehling J."/>
            <person name="Grigoriev I.V."/>
            <person name="Vagvolgyi C."/>
            <person name="Papp T."/>
            <person name="Martin F.M."/>
            <person name="Miettinen O."/>
            <person name="Hibbett D.S."/>
            <person name="Nagy L.G."/>
        </authorList>
    </citation>
    <scope>NUCLEOTIDE SEQUENCE [LARGE SCALE GENOMIC DNA]</scope>
    <source>
        <strain evidence="2 3">CBS 121175</strain>
    </source>
</reference>
<keyword evidence="1" id="KW-1133">Transmembrane helix</keyword>